<organism evidence="1 2">
    <name type="scientific">Lepagella muris</name>
    <dbReference type="NCBI Taxonomy" id="3032870"/>
    <lineage>
        <taxon>Bacteria</taxon>
        <taxon>Pseudomonadati</taxon>
        <taxon>Bacteroidota</taxon>
        <taxon>Bacteroidia</taxon>
        <taxon>Bacteroidales</taxon>
        <taxon>Muribaculaceae</taxon>
        <taxon>Lepagella</taxon>
    </lineage>
</organism>
<accession>A0AC61RBE5</accession>
<dbReference type="Proteomes" id="UP000306319">
    <property type="component" value="Unassembled WGS sequence"/>
</dbReference>
<name>A0AC61RBE5_9BACT</name>
<dbReference type="EMBL" id="SRYB01000036">
    <property type="protein sequence ID" value="TGY76812.1"/>
    <property type="molecule type" value="Genomic_DNA"/>
</dbReference>
<gene>
    <name evidence="1" type="ORF">E5331_17465</name>
</gene>
<proteinExistence type="predicted"/>
<keyword evidence="2" id="KW-1185">Reference proteome</keyword>
<evidence type="ECO:0000313" key="1">
    <source>
        <dbReference type="EMBL" id="TGY76812.1"/>
    </source>
</evidence>
<sequence length="626" mass="69069">MTIRNIYLGTSIAFASFGILPSAAQLHESISVEGKYVPEIIKVDRINTFPKPLKFSMAASPLEYEKSGVAAAFIPSMLAMPATGWNDTKEFSSNRGYLELGAGSWLNSTLSAGYRFVDNASTLAGIRLQHNSTSLWKPHMSDATDDVTRYRYDESVGLYISHVFKGYGRLDASLDYHVGMFNYYGYCPINPIADTKIDAPTQTLNDFAMRIDWRSPMSNASTLSYGASARVRHFAFRSLPLPYAWDKEHSKGNRETDIEIAAGVRMPWDGGSSIGLDADLNVLTYGGEQDLFNYSKGPGETEISLHRPDNYGMLVLTPYYRFNRGMLDIRLGADIDLTFNAGPDGNRYSFFHIAPDVNFALQSGQFGMYLNLVGGSQLNTLANLYQNDYYMSPAITSTRPTYTPLDATLGINIGPFSGFSIGVEGRFMASKNVHLGGWYQAWINNGDKAFSGMYDQSGDLSKRAMMYSLDSEGINLHGFGISGVIEYTPSSVFSFKAKATVQQQDWKKGIFNGYDRPKVTADISAAVRPVSQLKVSAGFNYRAKRAIYTRSFVPLSAGIIPDSDSENLCRLSLPDISLLNLAASWNFTDSFSVWLQADNILNRHDDMLPMLPAQGISVGGGLKVLF</sequence>
<evidence type="ECO:0000313" key="2">
    <source>
        <dbReference type="Proteomes" id="UP000306319"/>
    </source>
</evidence>
<reference evidence="1" key="1">
    <citation type="submission" date="2019-04" db="EMBL/GenBank/DDBJ databases">
        <title>Microbes associate with the intestines of laboratory mice.</title>
        <authorList>
            <person name="Navarre W."/>
            <person name="Wong E."/>
            <person name="Huang K."/>
            <person name="Tropini C."/>
            <person name="Ng K."/>
            <person name="Yu B."/>
        </authorList>
    </citation>
    <scope>NUCLEOTIDE SEQUENCE</scope>
    <source>
        <strain evidence="1">NM04_E33</strain>
    </source>
</reference>
<comment type="caution">
    <text evidence="1">The sequence shown here is derived from an EMBL/GenBank/DDBJ whole genome shotgun (WGS) entry which is preliminary data.</text>
</comment>
<protein>
    <submittedName>
        <fullName evidence="1">Uncharacterized protein</fullName>
    </submittedName>
</protein>